<feature type="region of interest" description="Disordered" evidence="2">
    <location>
        <begin position="561"/>
        <end position="652"/>
    </location>
</feature>
<dbReference type="InterPro" id="IPR045028">
    <property type="entry name" value="DinG/Rad3-like"/>
</dbReference>
<keyword evidence="5" id="KW-0547">Nucleotide-binding</keyword>
<keyword evidence="5" id="KW-0067">ATP-binding</keyword>
<keyword evidence="6" id="KW-1185">Reference proteome</keyword>
<dbReference type="InterPro" id="IPR006555">
    <property type="entry name" value="ATP-dep_Helicase_C"/>
</dbReference>
<keyword evidence="5" id="KW-0378">Hydrolase</keyword>
<feature type="compositionally biased region" description="Low complexity" evidence="2">
    <location>
        <begin position="601"/>
        <end position="610"/>
    </location>
</feature>
<organism evidence="5 6">
    <name type="scientific">Natronobacterium haloterrestre</name>
    <name type="common">Halobiforma haloterrestris</name>
    <dbReference type="NCBI Taxonomy" id="148448"/>
    <lineage>
        <taxon>Archaea</taxon>
        <taxon>Methanobacteriati</taxon>
        <taxon>Methanobacteriota</taxon>
        <taxon>Stenosarchaea group</taxon>
        <taxon>Halobacteria</taxon>
        <taxon>Halobacteriales</taxon>
        <taxon>Natrialbaceae</taxon>
        <taxon>Natronobacterium</taxon>
    </lineage>
</organism>
<dbReference type="GO" id="GO:0006139">
    <property type="term" value="P:nucleobase-containing compound metabolic process"/>
    <property type="evidence" value="ECO:0007669"/>
    <property type="project" value="InterPro"/>
</dbReference>
<feature type="compositionally biased region" description="Low complexity" evidence="2">
    <location>
        <begin position="571"/>
        <end position="593"/>
    </location>
</feature>
<proteinExistence type="predicted"/>
<dbReference type="InterPro" id="IPR027417">
    <property type="entry name" value="P-loop_NTPase"/>
</dbReference>
<dbReference type="OrthoDB" id="76985at2157"/>
<dbReference type="RefSeq" id="WP_089788517.1">
    <property type="nucleotide sequence ID" value="NZ_FOKW01000006.1"/>
</dbReference>
<evidence type="ECO:0000259" key="3">
    <source>
        <dbReference type="SMART" id="SM00487"/>
    </source>
</evidence>
<name>A0A1I1HVY9_NATHA</name>
<gene>
    <name evidence="5" type="ORF">SAMN05444422_106183</name>
</gene>
<feature type="compositionally biased region" description="Low complexity" evidence="2">
    <location>
        <begin position="618"/>
        <end position="642"/>
    </location>
</feature>
<dbReference type="PANTHER" id="PTHR11472:SF34">
    <property type="entry name" value="REGULATOR OF TELOMERE ELONGATION HELICASE 1"/>
    <property type="match status" value="1"/>
</dbReference>
<dbReference type="InterPro" id="IPR010614">
    <property type="entry name" value="RAD3-like_helicase_DEAD"/>
</dbReference>
<dbReference type="EMBL" id="FOKW01000006">
    <property type="protein sequence ID" value="SFC27742.1"/>
    <property type="molecule type" value="Genomic_DNA"/>
</dbReference>
<sequence>MNPDRIFEEFPAPSYRGNQKQALRDIRDAFAAGNDVVLVRAPTGSGKSLLARSVAGCARPAGEADPSDATGAYYTTPQVSQLDDVAADDLLADLNVIRGKSNYTCILPDERNTPVNQAPCVRERGYDCSVKHRCPYFSDRAIASNRSIAAMTLAYFMQTAGSEVFRKRDVVVVDEAHGLAEWAEMYATIQLGPRTVPFWDDLRVPAIDGDLERAVRYCENLAEKCTRRKDDLLAQETLSPAEVRERDRLQELIGELDWFVSDYRDPGSPTTWLVDQSEPSGGSSVGDGDGDGGVDGDGGGGGGDEDGGPLTIKPMSPEKYLQHTVWDRGNKFALLSATILNKAAFCRQVGLDPDNVALVDVGHTFPVENRPLYDVTQGKMTYEHRSETTPKIARTIVRIMQEHPDEKGLIHAHSYDIQERLADLLRDFGVGDRIRTHDRDDRDADLEAWKATDDPDVFISVKMEEALDLKGDLCRFQVLCKAPFLNTSDSRVAHRLEEGQWAWYYRTALRTVIQACGRVVRAPDDYGATYLADSSLVDLFERARTDMPDWFAAQVDRMDRPDLPEFEPRAAVGDSSGVSRGRGTGARSSPGSPSRRDDDSTTASSNSNSGSGSGSGSGSASRSHSRSRSGSGSRSGTGSKSSPLADVWDTER</sequence>
<protein>
    <submittedName>
        <fullName evidence="5">Rad3-related DNA helicase</fullName>
    </submittedName>
</protein>
<feature type="region of interest" description="Disordered" evidence="2">
    <location>
        <begin position="269"/>
        <end position="315"/>
    </location>
</feature>
<dbReference type="GO" id="GO:0003678">
    <property type="term" value="F:DNA helicase activity"/>
    <property type="evidence" value="ECO:0007669"/>
    <property type="project" value="InterPro"/>
</dbReference>
<dbReference type="GO" id="GO:0016818">
    <property type="term" value="F:hydrolase activity, acting on acid anhydrides, in phosphorus-containing anhydrides"/>
    <property type="evidence" value="ECO:0007669"/>
    <property type="project" value="InterPro"/>
</dbReference>
<feature type="domain" description="ATP-dependent helicase C-terminal" evidence="4">
    <location>
        <begin position="415"/>
        <end position="538"/>
    </location>
</feature>
<reference evidence="6" key="1">
    <citation type="submission" date="2016-10" db="EMBL/GenBank/DDBJ databases">
        <authorList>
            <person name="Varghese N."/>
            <person name="Submissions S."/>
        </authorList>
    </citation>
    <scope>NUCLEOTIDE SEQUENCE [LARGE SCALE GENOMIC DNA]</scope>
    <source>
        <strain evidence="6">DSM 13078</strain>
    </source>
</reference>
<dbReference type="Gene3D" id="3.40.50.300">
    <property type="entry name" value="P-loop containing nucleotide triphosphate hydrolases"/>
    <property type="match status" value="2"/>
</dbReference>
<keyword evidence="1" id="KW-0238">DNA-binding</keyword>
<feature type="domain" description="Helicase ATP-binding" evidence="3">
    <location>
        <begin position="11"/>
        <end position="373"/>
    </location>
</feature>
<evidence type="ECO:0000256" key="2">
    <source>
        <dbReference type="SAM" id="MobiDB-lite"/>
    </source>
</evidence>
<dbReference type="AlphaFoldDB" id="A0A1I1HVY9"/>
<dbReference type="Pfam" id="PF13307">
    <property type="entry name" value="Helicase_C_2"/>
    <property type="match status" value="1"/>
</dbReference>
<dbReference type="GO" id="GO:0003677">
    <property type="term" value="F:DNA binding"/>
    <property type="evidence" value="ECO:0007669"/>
    <property type="project" value="UniProtKB-KW"/>
</dbReference>
<evidence type="ECO:0000313" key="5">
    <source>
        <dbReference type="EMBL" id="SFC27742.1"/>
    </source>
</evidence>
<keyword evidence="5" id="KW-0347">Helicase</keyword>
<evidence type="ECO:0000256" key="1">
    <source>
        <dbReference type="ARBA" id="ARBA00023125"/>
    </source>
</evidence>
<dbReference type="SUPFAM" id="SSF52540">
    <property type="entry name" value="P-loop containing nucleoside triphosphate hydrolases"/>
    <property type="match status" value="1"/>
</dbReference>
<evidence type="ECO:0000259" key="4">
    <source>
        <dbReference type="SMART" id="SM00491"/>
    </source>
</evidence>
<accession>A0A1I1HVY9</accession>
<dbReference type="PANTHER" id="PTHR11472">
    <property type="entry name" value="DNA REPAIR DEAD HELICASE RAD3/XP-D SUBFAMILY MEMBER"/>
    <property type="match status" value="1"/>
</dbReference>
<dbReference type="Proteomes" id="UP000199161">
    <property type="component" value="Unassembled WGS sequence"/>
</dbReference>
<dbReference type="Pfam" id="PF06733">
    <property type="entry name" value="DEAD_2"/>
    <property type="match status" value="1"/>
</dbReference>
<dbReference type="SMART" id="SM00491">
    <property type="entry name" value="HELICc2"/>
    <property type="match status" value="1"/>
</dbReference>
<dbReference type="GO" id="GO:0005524">
    <property type="term" value="F:ATP binding"/>
    <property type="evidence" value="ECO:0007669"/>
    <property type="project" value="InterPro"/>
</dbReference>
<dbReference type="InterPro" id="IPR014001">
    <property type="entry name" value="Helicase_ATP-bd"/>
</dbReference>
<dbReference type="SMART" id="SM00487">
    <property type="entry name" value="DEXDc"/>
    <property type="match status" value="1"/>
</dbReference>
<evidence type="ECO:0000313" key="6">
    <source>
        <dbReference type="Proteomes" id="UP000199161"/>
    </source>
</evidence>